<organism evidence="1">
    <name type="scientific">Rhizophora mucronata</name>
    <name type="common">Asiatic mangrove</name>
    <dbReference type="NCBI Taxonomy" id="61149"/>
    <lineage>
        <taxon>Eukaryota</taxon>
        <taxon>Viridiplantae</taxon>
        <taxon>Streptophyta</taxon>
        <taxon>Embryophyta</taxon>
        <taxon>Tracheophyta</taxon>
        <taxon>Spermatophyta</taxon>
        <taxon>Magnoliopsida</taxon>
        <taxon>eudicotyledons</taxon>
        <taxon>Gunneridae</taxon>
        <taxon>Pentapetalae</taxon>
        <taxon>rosids</taxon>
        <taxon>fabids</taxon>
        <taxon>Malpighiales</taxon>
        <taxon>Rhizophoraceae</taxon>
        <taxon>Rhizophora</taxon>
    </lineage>
</organism>
<name>A0A2P2NUS5_RHIMU</name>
<reference evidence="1" key="1">
    <citation type="submission" date="2018-02" db="EMBL/GenBank/DDBJ databases">
        <title>Rhizophora mucronata_Transcriptome.</title>
        <authorList>
            <person name="Meera S.P."/>
            <person name="Sreeshan A."/>
            <person name="Augustine A."/>
        </authorList>
    </citation>
    <scope>NUCLEOTIDE SEQUENCE</scope>
    <source>
        <tissue evidence="1">Leaf</tissue>
    </source>
</reference>
<dbReference type="EMBL" id="GGEC01065784">
    <property type="protein sequence ID" value="MBX46268.1"/>
    <property type="molecule type" value="Transcribed_RNA"/>
</dbReference>
<sequence length="40" mass="4858">MVWRSWGDLYVKIDSDSWITFSNILNPLYFFRLTLELGFL</sequence>
<proteinExistence type="predicted"/>
<evidence type="ECO:0000313" key="1">
    <source>
        <dbReference type="EMBL" id="MBX46268.1"/>
    </source>
</evidence>
<accession>A0A2P2NUS5</accession>
<dbReference type="AlphaFoldDB" id="A0A2P2NUS5"/>
<protein>
    <submittedName>
        <fullName evidence="1">Uncharacterized protein</fullName>
    </submittedName>
</protein>